<protein>
    <submittedName>
        <fullName evidence="1">Uncharacterized protein</fullName>
    </submittedName>
</protein>
<sequence>MKAQTKRRIWIPVSNIGMTPQQEGKYSCAPHTGIIRESFEMIQLTSLPIVST</sequence>
<proteinExistence type="predicted"/>
<reference evidence="1" key="1">
    <citation type="submission" date="2024-06" db="EMBL/GenBank/DDBJ databases">
        <authorList>
            <person name="Al-Khalidi N."/>
            <person name="Al-Zurfi S.M."/>
            <person name="Lahuf A."/>
        </authorList>
    </citation>
    <scope>NUCLEOTIDE SEQUENCE</scope>
    <source>
        <strain evidence="1">Karbala-1</strain>
    </source>
</reference>
<name>A0AAU8MN43_9RICK</name>
<evidence type="ECO:0000313" key="1">
    <source>
        <dbReference type="EMBL" id="XCO72823.1"/>
    </source>
</evidence>
<dbReference type="EMBL" id="CP159923">
    <property type="protein sequence ID" value="XCO72823.1"/>
    <property type="molecule type" value="Genomic_DNA"/>
</dbReference>
<organism evidence="1">
    <name type="scientific">Wolbachia endosymbiont of Ephestia elutella</name>
    <dbReference type="NCBI Taxonomy" id="3231696"/>
    <lineage>
        <taxon>Bacteria</taxon>
        <taxon>Pseudomonadati</taxon>
        <taxon>Pseudomonadota</taxon>
        <taxon>Alphaproteobacteria</taxon>
        <taxon>Rickettsiales</taxon>
        <taxon>Anaplasmataceae</taxon>
        <taxon>Wolbachieae</taxon>
        <taxon>Wolbachia</taxon>
    </lineage>
</organism>
<dbReference type="AlphaFoldDB" id="A0AAU8MN43"/>
<gene>
    <name evidence="1" type="ORF">ABS251_01640</name>
</gene>
<accession>A0AAU8MN43</accession>